<dbReference type="Proteomes" id="UP000318186">
    <property type="component" value="Unassembled WGS sequence"/>
</dbReference>
<dbReference type="AlphaFoldDB" id="A0A561V3U8"/>
<reference evidence="2 3" key="1">
    <citation type="submission" date="2019-06" db="EMBL/GenBank/DDBJ databases">
        <title>Sequencing the genomes of 1000 actinobacteria strains.</title>
        <authorList>
            <person name="Klenk H.-P."/>
        </authorList>
    </citation>
    <scope>NUCLEOTIDE SEQUENCE [LARGE SCALE GENOMIC DNA]</scope>
    <source>
        <strain evidence="2 3">DSM 42059</strain>
    </source>
</reference>
<evidence type="ECO:0000313" key="2">
    <source>
        <dbReference type="EMBL" id="TWG06291.1"/>
    </source>
</evidence>
<comment type="caution">
    <text evidence="2">The sequence shown here is derived from an EMBL/GenBank/DDBJ whole genome shotgun (WGS) entry which is preliminary data.</text>
</comment>
<sequence>MGVTVRGDCHPHRRAVAGARLTRGGREDTPYAVGSKEGA</sequence>
<gene>
    <name evidence="2" type="ORF">FHX80_114786</name>
</gene>
<name>A0A561V3U8_9ACTN</name>
<dbReference type="EMBL" id="VIWW01000001">
    <property type="protein sequence ID" value="TWG06291.1"/>
    <property type="molecule type" value="Genomic_DNA"/>
</dbReference>
<feature type="region of interest" description="Disordered" evidence="1">
    <location>
        <begin position="1"/>
        <end position="39"/>
    </location>
</feature>
<evidence type="ECO:0000256" key="1">
    <source>
        <dbReference type="SAM" id="MobiDB-lite"/>
    </source>
</evidence>
<protein>
    <submittedName>
        <fullName evidence="2">Uncharacterized protein</fullName>
    </submittedName>
</protein>
<organism evidence="2 3">
    <name type="scientific">Streptomyces brevispora</name>
    <dbReference type="NCBI Taxonomy" id="887462"/>
    <lineage>
        <taxon>Bacteria</taxon>
        <taxon>Bacillati</taxon>
        <taxon>Actinomycetota</taxon>
        <taxon>Actinomycetes</taxon>
        <taxon>Kitasatosporales</taxon>
        <taxon>Streptomycetaceae</taxon>
        <taxon>Streptomyces</taxon>
    </lineage>
</organism>
<proteinExistence type="predicted"/>
<accession>A0A561V3U8</accession>
<evidence type="ECO:0000313" key="3">
    <source>
        <dbReference type="Proteomes" id="UP000318186"/>
    </source>
</evidence>